<name>A0A934NQ89_9NOCA</name>
<organism evidence="1 2">
    <name type="scientific">Antrihabitans stalagmiti</name>
    <dbReference type="NCBI Taxonomy" id="2799499"/>
    <lineage>
        <taxon>Bacteria</taxon>
        <taxon>Bacillati</taxon>
        <taxon>Actinomycetota</taxon>
        <taxon>Actinomycetes</taxon>
        <taxon>Mycobacteriales</taxon>
        <taxon>Nocardiaceae</taxon>
        <taxon>Antrihabitans</taxon>
    </lineage>
</organism>
<dbReference type="EMBL" id="JAEMNV010000003">
    <property type="protein sequence ID" value="MBJ8339429.1"/>
    <property type="molecule type" value="Genomic_DNA"/>
</dbReference>
<proteinExistence type="predicted"/>
<comment type="caution">
    <text evidence="1">The sequence shown here is derived from an EMBL/GenBank/DDBJ whole genome shotgun (WGS) entry which is preliminary data.</text>
</comment>
<accession>A0A934NQ89</accession>
<dbReference type="RefSeq" id="WP_199704172.1">
    <property type="nucleotide sequence ID" value="NZ_JAEMNV010000003.1"/>
</dbReference>
<evidence type="ECO:0000313" key="2">
    <source>
        <dbReference type="Proteomes" id="UP000655868"/>
    </source>
</evidence>
<dbReference type="AlphaFoldDB" id="A0A934NQ89"/>
<reference evidence="1" key="1">
    <citation type="submission" date="2020-12" db="EMBL/GenBank/DDBJ databases">
        <title>Antrihabitans popcorni sp. nov. and Antrihabitans auranticaus sp. nov., isolated from a larva cave.</title>
        <authorList>
            <person name="Lee S.D."/>
            <person name="Kim I.S."/>
        </authorList>
    </citation>
    <scope>NUCLEOTIDE SEQUENCE</scope>
    <source>
        <strain evidence="1">YC3-6</strain>
    </source>
</reference>
<dbReference type="Proteomes" id="UP000655868">
    <property type="component" value="Unassembled WGS sequence"/>
</dbReference>
<keyword evidence="2" id="KW-1185">Reference proteome</keyword>
<protein>
    <submittedName>
        <fullName evidence="1">Uncharacterized protein</fullName>
    </submittedName>
</protein>
<evidence type="ECO:0000313" key="1">
    <source>
        <dbReference type="EMBL" id="MBJ8339429.1"/>
    </source>
</evidence>
<sequence>MTHLMFLDKLRETPLYELDGEALAGKSKEALMWTAAALGQYNISLIFDAVPMKVFLQCGLDLDRWYPLPRRMLATLHFMRTHHADREHHRQTLDTIRERFDVRCGPLPHS</sequence>
<gene>
    <name evidence="1" type="ORF">JGU71_11060</name>
</gene>